<dbReference type="InterPro" id="IPR051316">
    <property type="entry name" value="Zinc-reg_GTPase_activator"/>
</dbReference>
<keyword evidence="3" id="KW-0143">Chaperone</keyword>
<dbReference type="Pfam" id="PF07683">
    <property type="entry name" value="CobW_C"/>
    <property type="match status" value="1"/>
</dbReference>
<evidence type="ECO:0000256" key="6">
    <source>
        <dbReference type="ARBA" id="ARBA00049117"/>
    </source>
</evidence>
<dbReference type="PANTHER" id="PTHR13748:SF62">
    <property type="entry name" value="COBW DOMAIN-CONTAINING PROTEIN"/>
    <property type="match status" value="1"/>
</dbReference>
<keyword evidence="2" id="KW-0378">Hydrolase</keyword>
<comment type="function">
    <text evidence="5">Zinc chaperone that directly transfers zinc cofactor to target proteins, thereby activating them. Zinc is transferred from the CXCC motif in the GTPase domain to the zinc binding site in target proteins in a process requiring GTP hydrolysis.</text>
</comment>
<dbReference type="Pfam" id="PF02492">
    <property type="entry name" value="cobW"/>
    <property type="match status" value="1"/>
</dbReference>
<dbReference type="SMART" id="SM00833">
    <property type="entry name" value="CobW_C"/>
    <property type="match status" value="1"/>
</dbReference>
<evidence type="ECO:0000256" key="3">
    <source>
        <dbReference type="ARBA" id="ARBA00023186"/>
    </source>
</evidence>
<evidence type="ECO:0000259" key="7">
    <source>
        <dbReference type="SMART" id="SM00833"/>
    </source>
</evidence>
<dbReference type="InterPro" id="IPR003495">
    <property type="entry name" value="CobW/HypB/UreG_nucleotide-bd"/>
</dbReference>
<keyword evidence="1" id="KW-0547">Nucleotide-binding</keyword>
<evidence type="ECO:0000256" key="1">
    <source>
        <dbReference type="ARBA" id="ARBA00022741"/>
    </source>
</evidence>
<name>A0ABS9Q860_9HYPH</name>
<keyword evidence="9" id="KW-1185">Reference proteome</keyword>
<evidence type="ECO:0000313" key="9">
    <source>
        <dbReference type="Proteomes" id="UP001201701"/>
    </source>
</evidence>
<dbReference type="Gene3D" id="3.30.1220.10">
    <property type="entry name" value="CobW-like, C-terminal domain"/>
    <property type="match status" value="1"/>
</dbReference>
<protein>
    <submittedName>
        <fullName evidence="8">GTP-binding protein</fullName>
    </submittedName>
</protein>
<feature type="domain" description="CobW C-terminal" evidence="7">
    <location>
        <begin position="259"/>
        <end position="354"/>
    </location>
</feature>
<comment type="caution">
    <text evidence="8">The sequence shown here is derived from an EMBL/GenBank/DDBJ whole genome shotgun (WGS) entry which is preliminary data.</text>
</comment>
<accession>A0ABS9Q860</accession>
<evidence type="ECO:0000313" key="8">
    <source>
        <dbReference type="EMBL" id="MCG7503589.1"/>
    </source>
</evidence>
<dbReference type="PANTHER" id="PTHR13748">
    <property type="entry name" value="COBW-RELATED"/>
    <property type="match status" value="1"/>
</dbReference>
<proteinExistence type="inferred from homology"/>
<dbReference type="Gene3D" id="3.40.50.300">
    <property type="entry name" value="P-loop containing nucleotide triphosphate hydrolases"/>
    <property type="match status" value="1"/>
</dbReference>
<reference evidence="8 9" key="1">
    <citation type="submission" date="2022-02" db="EMBL/GenBank/DDBJ databases">
        <title>Draft genome sequence of Mezorhizobium retamae strain IRAMC:0171 isolated from Retama raetam nodules.</title>
        <authorList>
            <person name="Bengaied R."/>
            <person name="Sbissi I."/>
            <person name="Huber K."/>
            <person name="Ghodbane F."/>
            <person name="Nouioui I."/>
            <person name="Tarhouni M."/>
            <person name="Gtari M."/>
        </authorList>
    </citation>
    <scope>NUCLEOTIDE SEQUENCE [LARGE SCALE GENOMIC DNA]</scope>
    <source>
        <strain evidence="8 9">IRAMC:0171</strain>
    </source>
</reference>
<evidence type="ECO:0000256" key="2">
    <source>
        <dbReference type="ARBA" id="ARBA00022801"/>
    </source>
</evidence>
<evidence type="ECO:0000256" key="5">
    <source>
        <dbReference type="ARBA" id="ARBA00045658"/>
    </source>
</evidence>
<dbReference type="SUPFAM" id="SSF52540">
    <property type="entry name" value="P-loop containing nucleoside triphosphate hydrolases"/>
    <property type="match status" value="1"/>
</dbReference>
<evidence type="ECO:0000256" key="4">
    <source>
        <dbReference type="ARBA" id="ARBA00034320"/>
    </source>
</evidence>
<comment type="similarity">
    <text evidence="4">Belongs to the SIMIBI class G3E GTPase family. ZNG1 subfamily.</text>
</comment>
<dbReference type="Proteomes" id="UP001201701">
    <property type="component" value="Unassembled WGS sequence"/>
</dbReference>
<dbReference type="CDD" id="cd03112">
    <property type="entry name" value="CobW-like"/>
    <property type="match status" value="1"/>
</dbReference>
<dbReference type="InterPro" id="IPR011629">
    <property type="entry name" value="CobW-like_C"/>
</dbReference>
<sequence length="367" mass="40291">MSEPDPAGELIPVTVLTGFLGSGKTTLLNRLLKEPSLAGAAVIVNEFGEIGLDHLLIEASEEQFQLLDNGCVCCTVRGDLVETLKTLHRRATDGELPELSRVVIETTGLADPAPILHTLIAEQELAGRYYIAGVVTTVDAVNGPATLERHAEAAKQVAVADRLIVTKADLVDGWKVDELQHKLAALAPAAERCLVADVALATLLDAETLGSEARADQVAAWFDRAAQSIHDHECGPDCDHHDHHHHHHHHDDHGHHHGIQSYSFVIDEPVEWAAFATWLDYIAALKGEDLLRLKGLVRVADDLDRPLVLHGVQHVFHPPTRLEAWPSPDRRTRLVFIVRDIARETIERTLAKFAGVRLAKTEERHAA</sequence>
<dbReference type="SUPFAM" id="SSF90002">
    <property type="entry name" value="Hypothetical protein YjiA, C-terminal domain"/>
    <property type="match status" value="1"/>
</dbReference>
<gene>
    <name evidence="8" type="ORF">L4923_01000</name>
</gene>
<organism evidence="8 9">
    <name type="scientific">Mesorhizobium retamae</name>
    <dbReference type="NCBI Taxonomy" id="2912854"/>
    <lineage>
        <taxon>Bacteria</taxon>
        <taxon>Pseudomonadati</taxon>
        <taxon>Pseudomonadota</taxon>
        <taxon>Alphaproteobacteria</taxon>
        <taxon>Hyphomicrobiales</taxon>
        <taxon>Phyllobacteriaceae</taxon>
        <taxon>Mesorhizobium</taxon>
    </lineage>
</organism>
<dbReference type="InterPro" id="IPR036627">
    <property type="entry name" value="CobW-likC_sf"/>
</dbReference>
<dbReference type="EMBL" id="JAKREW010000001">
    <property type="protein sequence ID" value="MCG7503589.1"/>
    <property type="molecule type" value="Genomic_DNA"/>
</dbReference>
<comment type="catalytic activity">
    <reaction evidence="6">
        <text>GTP + H2O = GDP + phosphate + H(+)</text>
        <dbReference type="Rhea" id="RHEA:19669"/>
        <dbReference type="ChEBI" id="CHEBI:15377"/>
        <dbReference type="ChEBI" id="CHEBI:15378"/>
        <dbReference type="ChEBI" id="CHEBI:37565"/>
        <dbReference type="ChEBI" id="CHEBI:43474"/>
        <dbReference type="ChEBI" id="CHEBI:58189"/>
    </reaction>
    <physiologicalReaction direction="left-to-right" evidence="6">
        <dbReference type="Rhea" id="RHEA:19670"/>
    </physiologicalReaction>
</comment>
<dbReference type="InterPro" id="IPR027417">
    <property type="entry name" value="P-loop_NTPase"/>
</dbReference>
<dbReference type="RefSeq" id="WP_239361363.1">
    <property type="nucleotide sequence ID" value="NZ_JAKREW010000001.1"/>
</dbReference>